<protein>
    <submittedName>
        <fullName evidence="5">Acetyltransferase (GNAT) family protein</fullName>
    </submittedName>
</protein>
<dbReference type="RefSeq" id="WP_100335196.1">
    <property type="nucleotide sequence ID" value="NZ_PGFA01000001.1"/>
</dbReference>
<dbReference type="InterPro" id="IPR011466">
    <property type="entry name" value="DUF1572"/>
</dbReference>
<keyword evidence="6" id="KW-1185">Reference proteome</keyword>
<reference evidence="5 6" key="1">
    <citation type="submission" date="2017-11" db="EMBL/GenBank/DDBJ databases">
        <title>Genomic Encyclopedia of Archaeal and Bacterial Type Strains, Phase II (KMG-II): From Individual Species to Whole Genera.</title>
        <authorList>
            <person name="Goeker M."/>
        </authorList>
    </citation>
    <scope>NUCLEOTIDE SEQUENCE [LARGE SCALE GENOMIC DNA]</scope>
    <source>
        <strain evidence="5 6">DSM 11115</strain>
    </source>
</reference>
<dbReference type="Pfam" id="PF07609">
    <property type="entry name" value="DUF1572"/>
    <property type="match status" value="1"/>
</dbReference>
<proteinExistence type="predicted"/>
<evidence type="ECO:0000256" key="2">
    <source>
        <dbReference type="ARBA" id="ARBA00023315"/>
    </source>
</evidence>
<dbReference type="SUPFAM" id="SSF55729">
    <property type="entry name" value="Acyl-CoA N-acyltransferases (Nat)"/>
    <property type="match status" value="1"/>
</dbReference>
<evidence type="ECO:0000256" key="1">
    <source>
        <dbReference type="ARBA" id="ARBA00022679"/>
    </source>
</evidence>
<dbReference type="OrthoDB" id="68731at2"/>
<dbReference type="CDD" id="cd04301">
    <property type="entry name" value="NAT_SF"/>
    <property type="match status" value="1"/>
</dbReference>
<keyword evidence="2" id="KW-0012">Acyltransferase</keyword>
<feature type="compositionally biased region" description="Polar residues" evidence="3">
    <location>
        <begin position="192"/>
        <end position="204"/>
    </location>
</feature>
<evidence type="ECO:0000256" key="3">
    <source>
        <dbReference type="SAM" id="MobiDB-lite"/>
    </source>
</evidence>
<evidence type="ECO:0000313" key="5">
    <source>
        <dbReference type="EMBL" id="PJJ59478.1"/>
    </source>
</evidence>
<dbReference type="GO" id="GO:0016747">
    <property type="term" value="F:acyltransferase activity, transferring groups other than amino-acyl groups"/>
    <property type="evidence" value="ECO:0007669"/>
    <property type="project" value="InterPro"/>
</dbReference>
<dbReference type="AlphaFoldDB" id="A0A2M9BNF5"/>
<dbReference type="Gene3D" id="3.40.630.30">
    <property type="match status" value="1"/>
</dbReference>
<dbReference type="InterPro" id="IPR050832">
    <property type="entry name" value="Bact_Acetyltransf"/>
</dbReference>
<organism evidence="5 6">
    <name type="scientific">Hymenobacter chitinivorans DSM 11115</name>
    <dbReference type="NCBI Taxonomy" id="1121954"/>
    <lineage>
        <taxon>Bacteria</taxon>
        <taxon>Pseudomonadati</taxon>
        <taxon>Bacteroidota</taxon>
        <taxon>Cytophagia</taxon>
        <taxon>Cytophagales</taxon>
        <taxon>Hymenobacteraceae</taxon>
        <taxon>Hymenobacter</taxon>
    </lineage>
</organism>
<feature type="domain" description="N-acetyltransferase" evidence="4">
    <location>
        <begin position="220"/>
        <end position="371"/>
    </location>
</feature>
<gene>
    <name evidence="5" type="ORF">CLV45_0897</name>
</gene>
<dbReference type="SUPFAM" id="SSF109854">
    <property type="entry name" value="DinB/YfiT-like putative metalloenzymes"/>
    <property type="match status" value="1"/>
</dbReference>
<dbReference type="PANTHER" id="PTHR43877">
    <property type="entry name" value="AMINOALKYLPHOSPHONATE N-ACETYLTRANSFERASE-RELATED-RELATED"/>
    <property type="match status" value="1"/>
</dbReference>
<dbReference type="PANTHER" id="PTHR43877:SF2">
    <property type="entry name" value="AMINOALKYLPHOSPHONATE N-ACETYLTRANSFERASE-RELATED"/>
    <property type="match status" value="1"/>
</dbReference>
<keyword evidence="1 5" id="KW-0808">Transferase</keyword>
<name>A0A2M9BNF5_9BACT</name>
<feature type="region of interest" description="Disordered" evidence="3">
    <location>
        <begin position="186"/>
        <end position="217"/>
    </location>
</feature>
<dbReference type="Pfam" id="PF00583">
    <property type="entry name" value="Acetyltransf_1"/>
    <property type="match status" value="1"/>
</dbReference>
<dbReference type="PROSITE" id="PS51186">
    <property type="entry name" value="GNAT"/>
    <property type="match status" value="1"/>
</dbReference>
<dbReference type="InterPro" id="IPR016181">
    <property type="entry name" value="Acyl_CoA_acyltransferase"/>
</dbReference>
<sequence>MAPDYLSSVRKQFEYYKLLGDKTFAQLPDDALFWRYNAESNSIAVIVQHLWGNMLSRWTDFLTSDGEKEWRNRDAEFEPKIQTRPELLAKWEAGWSCLFTALDSITEANWDTTVYIRNQGHTVTEALNRQLAHYPYHVGQIVFIGKMIKDGQWNSLSIPRGNSQGYNAEKFAQPKRKVHFTQEYLPGHSAAPGTTESAGSQQKKAGQATARQQQPTAQQVHILPYEPRYAPDFKRLNVAWIEKDFVLEEADLKMLDHPEEYVLQPGGHILFAEYQGQIVGTCALVRMGEGTLELAKMAVAPAAQGLGIGRQLAQAALDKARQLGARRVYLESNTKLESALQLYHKLGFQTIEPDRPSPYARVNIQMELLFADAPAEAPKF</sequence>
<dbReference type="Proteomes" id="UP000228535">
    <property type="component" value="Unassembled WGS sequence"/>
</dbReference>
<dbReference type="Gene3D" id="1.20.120.450">
    <property type="entry name" value="dinb family like domain"/>
    <property type="match status" value="1"/>
</dbReference>
<accession>A0A2M9BNF5</accession>
<dbReference type="InterPro" id="IPR000182">
    <property type="entry name" value="GNAT_dom"/>
</dbReference>
<evidence type="ECO:0000313" key="6">
    <source>
        <dbReference type="Proteomes" id="UP000228535"/>
    </source>
</evidence>
<feature type="compositionally biased region" description="Low complexity" evidence="3">
    <location>
        <begin position="205"/>
        <end position="217"/>
    </location>
</feature>
<evidence type="ECO:0000259" key="4">
    <source>
        <dbReference type="PROSITE" id="PS51186"/>
    </source>
</evidence>
<comment type="caution">
    <text evidence="5">The sequence shown here is derived from an EMBL/GenBank/DDBJ whole genome shotgun (WGS) entry which is preliminary data.</text>
</comment>
<dbReference type="EMBL" id="PGFA01000001">
    <property type="protein sequence ID" value="PJJ59478.1"/>
    <property type="molecule type" value="Genomic_DNA"/>
</dbReference>
<dbReference type="InterPro" id="IPR034660">
    <property type="entry name" value="DinB/YfiT-like"/>
</dbReference>